<protein>
    <submittedName>
        <fullName evidence="1">Uncharacterized protein</fullName>
    </submittedName>
</protein>
<proteinExistence type="predicted"/>
<reference evidence="1 2" key="1">
    <citation type="journal article" date="2019" name="Sci. Rep.">
        <title>Orb-weaving spider Araneus ventricosus genome elucidates the spidroin gene catalogue.</title>
        <authorList>
            <person name="Kono N."/>
            <person name="Nakamura H."/>
            <person name="Ohtoshi R."/>
            <person name="Moran D.A.P."/>
            <person name="Shinohara A."/>
            <person name="Yoshida Y."/>
            <person name="Fujiwara M."/>
            <person name="Mori M."/>
            <person name="Tomita M."/>
            <person name="Arakawa K."/>
        </authorList>
    </citation>
    <scope>NUCLEOTIDE SEQUENCE [LARGE SCALE GENOMIC DNA]</scope>
</reference>
<name>A0A4Y2ST75_ARAVE</name>
<gene>
    <name evidence="1" type="ORF">AVEN_219273_1</name>
</gene>
<comment type="caution">
    <text evidence="1">The sequence shown here is derived from an EMBL/GenBank/DDBJ whole genome shotgun (WGS) entry which is preliminary data.</text>
</comment>
<dbReference type="AlphaFoldDB" id="A0A4Y2ST75"/>
<dbReference type="EMBL" id="BGPR01023508">
    <property type="protein sequence ID" value="GBN90730.1"/>
    <property type="molecule type" value="Genomic_DNA"/>
</dbReference>
<evidence type="ECO:0000313" key="1">
    <source>
        <dbReference type="EMBL" id="GBN90730.1"/>
    </source>
</evidence>
<sequence>MHRMPFNLTKLMGSQGQKNHIKHRSQLPYGWSDHGKKRLPILTSNASVFCELDGSKGRMHKPGASRTGQRGYHTSPICHFFELNAMRVAKLRYRLPSLSN</sequence>
<keyword evidence="2" id="KW-1185">Reference proteome</keyword>
<accession>A0A4Y2ST75</accession>
<organism evidence="1 2">
    <name type="scientific">Araneus ventricosus</name>
    <name type="common">Orbweaver spider</name>
    <name type="synonym">Epeira ventricosa</name>
    <dbReference type="NCBI Taxonomy" id="182803"/>
    <lineage>
        <taxon>Eukaryota</taxon>
        <taxon>Metazoa</taxon>
        <taxon>Ecdysozoa</taxon>
        <taxon>Arthropoda</taxon>
        <taxon>Chelicerata</taxon>
        <taxon>Arachnida</taxon>
        <taxon>Araneae</taxon>
        <taxon>Araneomorphae</taxon>
        <taxon>Entelegynae</taxon>
        <taxon>Araneoidea</taxon>
        <taxon>Araneidae</taxon>
        <taxon>Araneus</taxon>
    </lineage>
</organism>
<dbReference type="Proteomes" id="UP000499080">
    <property type="component" value="Unassembled WGS sequence"/>
</dbReference>
<evidence type="ECO:0000313" key="2">
    <source>
        <dbReference type="Proteomes" id="UP000499080"/>
    </source>
</evidence>